<dbReference type="EMBL" id="DTPI01000007">
    <property type="protein sequence ID" value="HGE65738.1"/>
    <property type="molecule type" value="Genomic_DNA"/>
</dbReference>
<accession>A0A7C3YDF9</accession>
<dbReference type="GO" id="GO:0006935">
    <property type="term" value="P:chemotaxis"/>
    <property type="evidence" value="ECO:0007669"/>
    <property type="project" value="InterPro"/>
</dbReference>
<dbReference type="AlphaFoldDB" id="A0A7C3YDF9"/>
<organism evidence="1">
    <name type="scientific">Geoglobus ahangari</name>
    <dbReference type="NCBI Taxonomy" id="113653"/>
    <lineage>
        <taxon>Archaea</taxon>
        <taxon>Methanobacteriati</taxon>
        <taxon>Methanobacteriota</taxon>
        <taxon>Archaeoglobi</taxon>
        <taxon>Archaeoglobales</taxon>
        <taxon>Archaeoglobaceae</taxon>
        <taxon>Geoglobus</taxon>
    </lineage>
</organism>
<evidence type="ECO:0000313" key="2">
    <source>
        <dbReference type="EMBL" id="HGU59878.1"/>
    </source>
</evidence>
<protein>
    <recommendedName>
        <fullName evidence="4">Taxis protein</fullName>
    </recommendedName>
</protein>
<dbReference type="EMBL" id="DRUC01000035">
    <property type="protein sequence ID" value="HHF47983.1"/>
    <property type="molecule type" value="Genomic_DNA"/>
</dbReference>
<gene>
    <name evidence="3" type="ORF">ENL48_01920</name>
    <name evidence="2" type="ORF">ENT89_07065</name>
    <name evidence="1" type="ORF">ENX77_01200</name>
</gene>
<comment type="caution">
    <text evidence="1">The sequence shown here is derived from an EMBL/GenBank/DDBJ whole genome shotgun (WGS) entry which is preliminary data.</text>
</comment>
<dbReference type="PANTHER" id="PTHR42201:SF1">
    <property type="entry name" value="TAXIS PROTEIN"/>
    <property type="match status" value="1"/>
</dbReference>
<name>A0A7C3YDF9_9EURY</name>
<dbReference type="PIRSF" id="PIRSF026802">
    <property type="entry name" value="UCP026802"/>
    <property type="match status" value="1"/>
</dbReference>
<dbReference type="PANTHER" id="PTHR42201">
    <property type="entry name" value="TAXIS PROTEIN"/>
    <property type="match status" value="1"/>
</dbReference>
<proteinExistence type="predicted"/>
<dbReference type="InterPro" id="IPR007381">
    <property type="entry name" value="CheF1/F2"/>
</dbReference>
<dbReference type="EMBL" id="DTAK01000055">
    <property type="protein sequence ID" value="HGU59878.1"/>
    <property type="molecule type" value="Genomic_DNA"/>
</dbReference>
<reference evidence="1" key="1">
    <citation type="journal article" date="2020" name="mSystems">
        <title>Genome- and Community-Level Interaction Insights into Carbon Utilization and Element Cycling Functions of Hydrothermarchaeota in Hydrothermal Sediment.</title>
        <authorList>
            <person name="Zhou Z."/>
            <person name="Liu Y."/>
            <person name="Xu W."/>
            <person name="Pan J."/>
            <person name="Luo Z.H."/>
            <person name="Li M."/>
        </authorList>
    </citation>
    <scope>NUCLEOTIDE SEQUENCE [LARGE SCALE GENOMIC DNA]</scope>
    <source>
        <strain evidence="3">SpSt-10</strain>
        <strain evidence="2">SpSt-62</strain>
        <strain evidence="1">SpSt-97</strain>
    </source>
</reference>
<sequence>MGNKVLLKTQAEIYDGGWKMCEVTITDNTISFSQITIPFKEIRDLEWMEFNGKESIRIKRGDMNYFVHFGSKQKQIFRYLAFNLKADRFAVYFLSPAIRGGVVNKDAKWDKGYLSIADESIWFLSPKNQTRISLNNLGSVEKDLRTVGKKKRVVLMLTYLDRGEVVTSFVLCPETTLDMLEKYLKQLIEEHKPKEKLSEIEEQILTMVYSGVDSAGIESILGISTEELNKYYDRLIDLGLAKVVKIRKEIALTPRGITLVNDIMKKMSGVMKNA</sequence>
<dbReference type="Pfam" id="PF04283">
    <property type="entry name" value="CheF-arch"/>
    <property type="match status" value="1"/>
</dbReference>
<evidence type="ECO:0000313" key="1">
    <source>
        <dbReference type="EMBL" id="HGE65738.1"/>
    </source>
</evidence>
<evidence type="ECO:0008006" key="4">
    <source>
        <dbReference type="Google" id="ProtNLM"/>
    </source>
</evidence>
<evidence type="ECO:0000313" key="3">
    <source>
        <dbReference type="EMBL" id="HHF47983.1"/>
    </source>
</evidence>